<evidence type="ECO:0000256" key="10">
    <source>
        <dbReference type="ARBA" id="ARBA00022723"/>
    </source>
</evidence>
<accession>A0AAN7VR63</accession>
<gene>
    <name evidence="15" type="ORF">RI129_003431</name>
</gene>
<dbReference type="SMART" id="SM00471">
    <property type="entry name" value="HDc"/>
    <property type="match status" value="1"/>
</dbReference>
<evidence type="ECO:0000256" key="6">
    <source>
        <dbReference type="ARBA" id="ARBA00009999"/>
    </source>
</evidence>
<keyword evidence="10" id="KW-0479">Metal-binding</keyword>
<evidence type="ECO:0000256" key="12">
    <source>
        <dbReference type="ARBA" id="ARBA00022842"/>
    </source>
</evidence>
<dbReference type="InterPro" id="IPR006674">
    <property type="entry name" value="HD_domain"/>
</dbReference>
<evidence type="ECO:0000256" key="3">
    <source>
        <dbReference type="ARBA" id="ARBA00001941"/>
    </source>
</evidence>
<comment type="cofactor">
    <cofactor evidence="3">
        <name>Co(2+)</name>
        <dbReference type="ChEBI" id="CHEBI:48828"/>
    </cofactor>
</comment>
<evidence type="ECO:0000259" key="14">
    <source>
        <dbReference type="SMART" id="SM00471"/>
    </source>
</evidence>
<evidence type="ECO:0000313" key="15">
    <source>
        <dbReference type="EMBL" id="KAK5648539.1"/>
    </source>
</evidence>
<evidence type="ECO:0000256" key="7">
    <source>
        <dbReference type="ARBA" id="ARBA00011738"/>
    </source>
</evidence>
<protein>
    <recommendedName>
        <fullName evidence="9">5'-deoxynucleotidase HDDC2</fullName>
        <ecNumber evidence="8">3.1.3.89</ecNumber>
    </recommendedName>
    <alternativeName>
        <fullName evidence="13">HD domain-containing protein 2</fullName>
    </alternativeName>
</protein>
<dbReference type="Gene3D" id="1.10.3210.10">
    <property type="entry name" value="Hypothetical protein af1432"/>
    <property type="match status" value="1"/>
</dbReference>
<dbReference type="Proteomes" id="UP001329430">
    <property type="component" value="Chromosome 2"/>
</dbReference>
<comment type="cofactor">
    <cofactor evidence="2">
        <name>Mn(2+)</name>
        <dbReference type="ChEBI" id="CHEBI:29035"/>
    </cofactor>
</comment>
<dbReference type="GO" id="GO:0046872">
    <property type="term" value="F:metal ion binding"/>
    <property type="evidence" value="ECO:0007669"/>
    <property type="project" value="UniProtKB-KW"/>
</dbReference>
<keyword evidence="16" id="KW-1185">Reference proteome</keyword>
<keyword evidence="11" id="KW-0378">Hydrolase</keyword>
<evidence type="ECO:0000256" key="1">
    <source>
        <dbReference type="ARBA" id="ARBA00001638"/>
    </source>
</evidence>
<comment type="similarity">
    <text evidence="6">Belongs to the HDDC2 family.</text>
</comment>
<comment type="subunit">
    <text evidence="7">Homodimer.</text>
</comment>
<dbReference type="GO" id="GO:0002953">
    <property type="term" value="F:5'-deoxynucleotidase activity"/>
    <property type="evidence" value="ECO:0007669"/>
    <property type="project" value="UniProtKB-EC"/>
</dbReference>
<dbReference type="Pfam" id="PF13023">
    <property type="entry name" value="HD_3"/>
    <property type="match status" value="1"/>
</dbReference>
<comment type="function">
    <text evidence="5">Catalyzes the dephosphorylation of the nucleoside 5'-monophosphates deoxyadenosine monophosphate (dAMP), deoxycytidine monophosphate (dCMP), deoxyguanosine monophosphate (dGMP) and deoxythymidine monophosphate (dTMP).</text>
</comment>
<comment type="cofactor">
    <cofactor evidence="4">
        <name>Mg(2+)</name>
        <dbReference type="ChEBI" id="CHEBI:18420"/>
    </cofactor>
</comment>
<dbReference type="AlphaFoldDB" id="A0AAN7VR63"/>
<dbReference type="PANTHER" id="PTHR11845">
    <property type="entry name" value="5'-DEOXYNUCLEOTIDASE HDDC2"/>
    <property type="match status" value="1"/>
</dbReference>
<organism evidence="15 16">
    <name type="scientific">Pyrocoelia pectoralis</name>
    <dbReference type="NCBI Taxonomy" id="417401"/>
    <lineage>
        <taxon>Eukaryota</taxon>
        <taxon>Metazoa</taxon>
        <taxon>Ecdysozoa</taxon>
        <taxon>Arthropoda</taxon>
        <taxon>Hexapoda</taxon>
        <taxon>Insecta</taxon>
        <taxon>Pterygota</taxon>
        <taxon>Neoptera</taxon>
        <taxon>Endopterygota</taxon>
        <taxon>Coleoptera</taxon>
        <taxon>Polyphaga</taxon>
        <taxon>Elateriformia</taxon>
        <taxon>Elateroidea</taxon>
        <taxon>Lampyridae</taxon>
        <taxon>Lampyrinae</taxon>
        <taxon>Pyrocoelia</taxon>
    </lineage>
</organism>
<proteinExistence type="inferred from homology"/>
<dbReference type="EC" id="3.1.3.89" evidence="8"/>
<dbReference type="GO" id="GO:0009159">
    <property type="term" value="P:deoxyribonucleoside monophosphate catabolic process"/>
    <property type="evidence" value="ECO:0007669"/>
    <property type="project" value="UniProtKB-ARBA"/>
</dbReference>
<evidence type="ECO:0000256" key="11">
    <source>
        <dbReference type="ARBA" id="ARBA00022801"/>
    </source>
</evidence>
<evidence type="ECO:0000256" key="13">
    <source>
        <dbReference type="ARBA" id="ARBA00032735"/>
    </source>
</evidence>
<dbReference type="InterPro" id="IPR039356">
    <property type="entry name" value="YfbR/HDDC2"/>
</dbReference>
<dbReference type="GO" id="GO:0005737">
    <property type="term" value="C:cytoplasm"/>
    <property type="evidence" value="ECO:0007669"/>
    <property type="project" value="TreeGrafter"/>
</dbReference>
<dbReference type="PANTHER" id="PTHR11845:SF13">
    <property type="entry name" value="5'-DEOXYNUCLEOTIDASE HDDC2"/>
    <property type="match status" value="1"/>
</dbReference>
<evidence type="ECO:0000256" key="2">
    <source>
        <dbReference type="ARBA" id="ARBA00001936"/>
    </source>
</evidence>
<keyword evidence="12" id="KW-0460">Magnesium</keyword>
<comment type="catalytic activity">
    <reaction evidence="1">
        <text>a 2'-deoxyribonucleoside 5'-phosphate + H2O = a 2'-deoxyribonucleoside + phosphate</text>
        <dbReference type="Rhea" id="RHEA:36167"/>
        <dbReference type="ChEBI" id="CHEBI:15377"/>
        <dbReference type="ChEBI" id="CHEBI:18274"/>
        <dbReference type="ChEBI" id="CHEBI:43474"/>
        <dbReference type="ChEBI" id="CHEBI:65317"/>
        <dbReference type="EC" id="3.1.3.89"/>
    </reaction>
</comment>
<dbReference type="InterPro" id="IPR003607">
    <property type="entry name" value="HD/PDEase_dom"/>
</dbReference>
<feature type="domain" description="HD/PDEase" evidence="14">
    <location>
        <begin position="34"/>
        <end position="150"/>
    </location>
</feature>
<evidence type="ECO:0000313" key="16">
    <source>
        <dbReference type="Proteomes" id="UP001329430"/>
    </source>
</evidence>
<reference evidence="15 16" key="1">
    <citation type="journal article" date="2024" name="Insects">
        <title>An Improved Chromosome-Level Genome Assembly of the Firefly Pyrocoelia pectoralis.</title>
        <authorList>
            <person name="Fu X."/>
            <person name="Meyer-Rochow V.B."/>
            <person name="Ballantyne L."/>
            <person name="Zhu X."/>
        </authorList>
    </citation>
    <scope>NUCLEOTIDE SEQUENCE [LARGE SCALE GENOMIC DNA]</scope>
    <source>
        <strain evidence="15">XCY_ONT2</strain>
    </source>
</reference>
<name>A0AAN7VR63_9COLE</name>
<evidence type="ECO:0000256" key="9">
    <source>
        <dbReference type="ARBA" id="ARBA00015933"/>
    </source>
</evidence>
<dbReference type="FunFam" id="1.10.3210.10:FF:000011">
    <property type="entry name" value="HD domain-containing protein 2"/>
    <property type="match status" value="1"/>
</dbReference>
<evidence type="ECO:0000256" key="5">
    <source>
        <dbReference type="ARBA" id="ARBA00004074"/>
    </source>
</evidence>
<sequence length="200" mass="22974">MESLNVDNVLQFLKIAYNLKHSVRKGWEYRGIKNPESIASHMYNMGLMTFLLGDDSNLDRLLCLQLAIVHDLAESIVGDITPQDNVSPEAKHKLEDEAMNELTGYLGHPIGNKIYDLYKEYERKESAEAKFVKDLDLFDMIFTASEYEIKENSLGKLQDFFDSTHGRINNAFIKQLSTTLEHHRQTNIEKQCSENGNQND</sequence>
<evidence type="ECO:0000256" key="8">
    <source>
        <dbReference type="ARBA" id="ARBA00012964"/>
    </source>
</evidence>
<dbReference type="SUPFAM" id="SSF109604">
    <property type="entry name" value="HD-domain/PDEase-like"/>
    <property type="match status" value="1"/>
</dbReference>
<comment type="caution">
    <text evidence="15">The sequence shown here is derived from an EMBL/GenBank/DDBJ whole genome shotgun (WGS) entry which is preliminary data.</text>
</comment>
<evidence type="ECO:0000256" key="4">
    <source>
        <dbReference type="ARBA" id="ARBA00001946"/>
    </source>
</evidence>
<dbReference type="EMBL" id="JAVRBK010000002">
    <property type="protein sequence ID" value="KAK5648539.1"/>
    <property type="molecule type" value="Genomic_DNA"/>
</dbReference>